<reference evidence="1 2" key="1">
    <citation type="submission" date="2021-06" db="EMBL/GenBank/DDBJ databases">
        <title>Caerostris darwini draft genome.</title>
        <authorList>
            <person name="Kono N."/>
            <person name="Arakawa K."/>
        </authorList>
    </citation>
    <scope>NUCLEOTIDE SEQUENCE [LARGE SCALE GENOMIC DNA]</scope>
</reference>
<gene>
    <name evidence="1" type="ORF">CDAR_497151</name>
</gene>
<name>A0AAV4S3L4_9ARAC</name>
<keyword evidence="2" id="KW-1185">Reference proteome</keyword>
<evidence type="ECO:0000313" key="1">
    <source>
        <dbReference type="EMBL" id="GIY27534.1"/>
    </source>
</evidence>
<dbReference type="Proteomes" id="UP001054837">
    <property type="component" value="Unassembled WGS sequence"/>
</dbReference>
<protein>
    <submittedName>
        <fullName evidence="1">Uncharacterized protein</fullName>
    </submittedName>
</protein>
<proteinExistence type="predicted"/>
<sequence length="215" mass="23903">MRPTDVPPSPFCRLFDATNSSKTSSHLLRIPRAKPYVAFEECAPHTKGRPRVAALFEFLLDVHLPPIDSGGGGQQILLRNAIPDAAFLGILNFSGMTAESIPHGRHRGFPSLGGAAPLWGKTLSFCFSPVPHPFSFRRLAKLPAEKHQRADCSTWRAIPAEFMSNSFKRRKKNVFAWFFRMGYDDRTGGPFDACLNMFSDPLVQAVGLCDKGIRR</sequence>
<dbReference type="EMBL" id="BPLQ01007064">
    <property type="protein sequence ID" value="GIY27534.1"/>
    <property type="molecule type" value="Genomic_DNA"/>
</dbReference>
<dbReference type="AlphaFoldDB" id="A0AAV4S3L4"/>
<organism evidence="1 2">
    <name type="scientific">Caerostris darwini</name>
    <dbReference type="NCBI Taxonomy" id="1538125"/>
    <lineage>
        <taxon>Eukaryota</taxon>
        <taxon>Metazoa</taxon>
        <taxon>Ecdysozoa</taxon>
        <taxon>Arthropoda</taxon>
        <taxon>Chelicerata</taxon>
        <taxon>Arachnida</taxon>
        <taxon>Araneae</taxon>
        <taxon>Araneomorphae</taxon>
        <taxon>Entelegynae</taxon>
        <taxon>Araneoidea</taxon>
        <taxon>Araneidae</taxon>
        <taxon>Caerostris</taxon>
    </lineage>
</organism>
<evidence type="ECO:0000313" key="2">
    <source>
        <dbReference type="Proteomes" id="UP001054837"/>
    </source>
</evidence>
<accession>A0AAV4S3L4</accession>
<comment type="caution">
    <text evidence="1">The sequence shown here is derived from an EMBL/GenBank/DDBJ whole genome shotgun (WGS) entry which is preliminary data.</text>
</comment>